<evidence type="ECO:0000259" key="5">
    <source>
        <dbReference type="Pfam" id="PF09375"/>
    </source>
</evidence>
<proteinExistence type="inferred from homology"/>
<accession>A0ABS1J4I6</accession>
<dbReference type="InterPro" id="IPR034981">
    <property type="entry name" value="Imelysin-like_EfeO/Algp7"/>
</dbReference>
<sequence length="288" mass="31602">MKKMTKALIGLAVLSSLALVGCSSSQDAAAPTTDKKETPQAQTQALDLKEPIAQYRTFVIEQADGLVSSTTKFAEAVKAGDVEKAKQLYAPTRQYYERIEPIAEAFDNLDPDIDARENDVDPSDFKGFHKIEKTLWESNTTKGEEKTADELLANVQLLRAKVETVDIEAALFVTGPVELLNEVSATKVTGEEERYSHTDLYDFAGNVEGADKIFTLLQPALKSHNAELTDTIGQRFNDLNTLLAKYKKDNGYTLYTELSKDQTKELSQAVDALAEPLSQMGTVLGASK</sequence>
<dbReference type="Gene3D" id="1.20.1420.20">
    <property type="entry name" value="M75 peptidase, HXXE motif"/>
    <property type="match status" value="1"/>
</dbReference>
<organism evidence="6 7">
    <name type="scientific">Tumebacillus amylolyticus</name>
    <dbReference type="NCBI Taxonomy" id="2801339"/>
    <lineage>
        <taxon>Bacteria</taxon>
        <taxon>Bacillati</taxon>
        <taxon>Bacillota</taxon>
        <taxon>Bacilli</taxon>
        <taxon>Bacillales</taxon>
        <taxon>Alicyclobacillaceae</taxon>
        <taxon>Tumebacillus</taxon>
    </lineage>
</organism>
<dbReference type="InterPro" id="IPR018976">
    <property type="entry name" value="Imelysin-like"/>
</dbReference>
<keyword evidence="3 4" id="KW-0732">Signal</keyword>
<dbReference type="Pfam" id="PF09375">
    <property type="entry name" value="Peptidase_M75"/>
    <property type="match status" value="1"/>
</dbReference>
<dbReference type="PANTHER" id="PTHR39192">
    <property type="entry name" value="IRON UPTAKE SYSTEM COMPONENT EFEO"/>
    <property type="match status" value="1"/>
</dbReference>
<evidence type="ECO:0000313" key="6">
    <source>
        <dbReference type="EMBL" id="MBL0385187.1"/>
    </source>
</evidence>
<feature type="signal peptide" evidence="4">
    <location>
        <begin position="1"/>
        <end position="29"/>
    </location>
</feature>
<dbReference type="InterPro" id="IPR050894">
    <property type="entry name" value="EfeM/EfeO_iron_uptake"/>
</dbReference>
<evidence type="ECO:0000313" key="7">
    <source>
        <dbReference type="Proteomes" id="UP000602284"/>
    </source>
</evidence>
<dbReference type="Proteomes" id="UP000602284">
    <property type="component" value="Unassembled WGS sequence"/>
</dbReference>
<evidence type="ECO:0000256" key="1">
    <source>
        <dbReference type="ARBA" id="ARBA00004196"/>
    </source>
</evidence>
<protein>
    <submittedName>
        <fullName evidence="6">EfeM/EfeO family lipoprotein</fullName>
    </submittedName>
</protein>
<comment type="subcellular location">
    <subcellularLocation>
        <location evidence="1">Cell envelope</location>
    </subcellularLocation>
</comment>
<evidence type="ECO:0000256" key="3">
    <source>
        <dbReference type="ARBA" id="ARBA00022729"/>
    </source>
</evidence>
<dbReference type="EMBL" id="JAEQNB010000001">
    <property type="protein sequence ID" value="MBL0385187.1"/>
    <property type="molecule type" value="Genomic_DNA"/>
</dbReference>
<gene>
    <name evidence="6" type="ORF">JJB07_00895</name>
</gene>
<dbReference type="PANTHER" id="PTHR39192:SF1">
    <property type="entry name" value="IRON UPTAKE SYSTEM COMPONENT EFEO"/>
    <property type="match status" value="1"/>
</dbReference>
<dbReference type="NCBIfam" id="NF041757">
    <property type="entry name" value="EfeO"/>
    <property type="match status" value="1"/>
</dbReference>
<dbReference type="InterPro" id="IPR038352">
    <property type="entry name" value="Imelysin_sf"/>
</dbReference>
<feature type="chain" id="PRO_5047250305" evidence="4">
    <location>
        <begin position="30"/>
        <end position="288"/>
    </location>
</feature>
<keyword evidence="6" id="KW-0449">Lipoprotein</keyword>
<name>A0ABS1J4I6_9BACL</name>
<comment type="similarity">
    <text evidence="2">Belongs to the EfeM/EfeO family.</text>
</comment>
<evidence type="ECO:0000256" key="2">
    <source>
        <dbReference type="ARBA" id="ARBA00005989"/>
    </source>
</evidence>
<reference evidence="6 7" key="1">
    <citation type="submission" date="2021-01" db="EMBL/GenBank/DDBJ databases">
        <title>Tumebacillus sp. strain ITR2 16S ribosomal RNA gene Genome sequencing and assembly.</title>
        <authorList>
            <person name="Kang M."/>
        </authorList>
    </citation>
    <scope>NUCLEOTIDE SEQUENCE [LARGE SCALE GENOMIC DNA]</scope>
    <source>
        <strain evidence="6 7">ITR2</strain>
    </source>
</reference>
<comment type="caution">
    <text evidence="6">The sequence shown here is derived from an EMBL/GenBank/DDBJ whole genome shotgun (WGS) entry which is preliminary data.</text>
</comment>
<keyword evidence="7" id="KW-1185">Reference proteome</keyword>
<dbReference type="InterPro" id="IPR053377">
    <property type="entry name" value="Iron_uptake_EfeM/EfeO"/>
</dbReference>
<dbReference type="PROSITE" id="PS51257">
    <property type="entry name" value="PROKAR_LIPOPROTEIN"/>
    <property type="match status" value="1"/>
</dbReference>
<evidence type="ECO:0000256" key="4">
    <source>
        <dbReference type="SAM" id="SignalP"/>
    </source>
</evidence>
<dbReference type="RefSeq" id="WP_201632621.1">
    <property type="nucleotide sequence ID" value="NZ_JAEQNB010000001.1"/>
</dbReference>
<dbReference type="CDD" id="cd14656">
    <property type="entry name" value="Imelysin-like_EfeO"/>
    <property type="match status" value="1"/>
</dbReference>
<feature type="domain" description="Imelysin-like" evidence="5">
    <location>
        <begin position="52"/>
        <end position="280"/>
    </location>
</feature>